<keyword evidence="2" id="KW-0812">Transmembrane</keyword>
<dbReference type="PANTHER" id="PTHR37846:SF1">
    <property type="entry name" value="DEACETYLASE-LIKE PROTEIN"/>
    <property type="match status" value="1"/>
</dbReference>
<feature type="region of interest" description="Disordered" evidence="1">
    <location>
        <begin position="60"/>
        <end position="79"/>
    </location>
</feature>
<feature type="transmembrane region" description="Helical" evidence="2">
    <location>
        <begin position="185"/>
        <end position="211"/>
    </location>
</feature>
<comment type="caution">
    <text evidence="4">The sequence shown here is derived from an EMBL/GenBank/DDBJ whole genome shotgun (WGS) entry which is preliminary data.</text>
</comment>
<gene>
    <name evidence="4" type="ORF">B0J11DRAFT_36203</name>
</gene>
<dbReference type="InterPro" id="IPR056136">
    <property type="entry name" value="DUF7719"/>
</dbReference>
<dbReference type="OrthoDB" id="5597489at2759"/>
<dbReference type="Proteomes" id="UP000700596">
    <property type="component" value="Unassembled WGS sequence"/>
</dbReference>
<protein>
    <recommendedName>
        <fullName evidence="3">DUF7719 domain-containing protein</fullName>
    </recommendedName>
</protein>
<organism evidence="4 5">
    <name type="scientific">Dendryphion nanum</name>
    <dbReference type="NCBI Taxonomy" id="256645"/>
    <lineage>
        <taxon>Eukaryota</taxon>
        <taxon>Fungi</taxon>
        <taxon>Dikarya</taxon>
        <taxon>Ascomycota</taxon>
        <taxon>Pezizomycotina</taxon>
        <taxon>Dothideomycetes</taxon>
        <taxon>Pleosporomycetidae</taxon>
        <taxon>Pleosporales</taxon>
        <taxon>Torulaceae</taxon>
        <taxon>Dendryphion</taxon>
    </lineage>
</organism>
<keyword evidence="2" id="KW-0472">Membrane</keyword>
<feature type="domain" description="DUF7719" evidence="3">
    <location>
        <begin position="148"/>
        <end position="215"/>
    </location>
</feature>
<accession>A0A9P9EK55</accession>
<dbReference type="AlphaFoldDB" id="A0A9P9EK55"/>
<evidence type="ECO:0000256" key="1">
    <source>
        <dbReference type="SAM" id="MobiDB-lite"/>
    </source>
</evidence>
<feature type="transmembrane region" description="Helical" evidence="2">
    <location>
        <begin position="149"/>
        <end position="165"/>
    </location>
</feature>
<feature type="region of interest" description="Disordered" evidence="1">
    <location>
        <begin position="1"/>
        <end position="31"/>
    </location>
</feature>
<reference evidence="4" key="1">
    <citation type="journal article" date="2021" name="Nat. Commun.">
        <title>Genetic determinants of endophytism in the Arabidopsis root mycobiome.</title>
        <authorList>
            <person name="Mesny F."/>
            <person name="Miyauchi S."/>
            <person name="Thiergart T."/>
            <person name="Pickel B."/>
            <person name="Atanasova L."/>
            <person name="Karlsson M."/>
            <person name="Huettel B."/>
            <person name="Barry K.W."/>
            <person name="Haridas S."/>
            <person name="Chen C."/>
            <person name="Bauer D."/>
            <person name="Andreopoulos W."/>
            <person name="Pangilinan J."/>
            <person name="LaButti K."/>
            <person name="Riley R."/>
            <person name="Lipzen A."/>
            <person name="Clum A."/>
            <person name="Drula E."/>
            <person name="Henrissat B."/>
            <person name="Kohler A."/>
            <person name="Grigoriev I.V."/>
            <person name="Martin F.M."/>
            <person name="Hacquard S."/>
        </authorList>
    </citation>
    <scope>NUCLEOTIDE SEQUENCE</scope>
    <source>
        <strain evidence="4">MPI-CAGE-CH-0243</strain>
    </source>
</reference>
<dbReference type="PANTHER" id="PTHR37846">
    <property type="entry name" value="YALI0B21296P"/>
    <property type="match status" value="1"/>
</dbReference>
<dbReference type="Pfam" id="PF24841">
    <property type="entry name" value="DUF7719"/>
    <property type="match status" value="1"/>
</dbReference>
<evidence type="ECO:0000259" key="3">
    <source>
        <dbReference type="Pfam" id="PF24841"/>
    </source>
</evidence>
<evidence type="ECO:0000313" key="5">
    <source>
        <dbReference type="Proteomes" id="UP000700596"/>
    </source>
</evidence>
<keyword evidence="5" id="KW-1185">Reference proteome</keyword>
<evidence type="ECO:0000313" key="4">
    <source>
        <dbReference type="EMBL" id="KAH7139153.1"/>
    </source>
</evidence>
<keyword evidence="2" id="KW-1133">Transmembrane helix</keyword>
<name>A0A9P9EK55_9PLEO</name>
<feature type="transmembrane region" description="Helical" evidence="2">
    <location>
        <begin position="118"/>
        <end position="137"/>
    </location>
</feature>
<evidence type="ECO:0000256" key="2">
    <source>
        <dbReference type="SAM" id="Phobius"/>
    </source>
</evidence>
<feature type="compositionally biased region" description="Polar residues" evidence="1">
    <location>
        <begin position="13"/>
        <end position="28"/>
    </location>
</feature>
<feature type="transmembrane region" description="Helical" evidence="2">
    <location>
        <begin position="87"/>
        <end position="106"/>
    </location>
</feature>
<proteinExistence type="predicted"/>
<dbReference type="EMBL" id="JAGMWT010000001">
    <property type="protein sequence ID" value="KAH7139153.1"/>
    <property type="molecule type" value="Genomic_DNA"/>
</dbReference>
<sequence>MATSNRKERRAASKNTKSTGFQPSNEINQEGVEFLLQHPDRSGPKGKTLFDLAEDRQREINKTRPGYTSTGEPISETEDPVGPLGNAIFYAISLAMLHVTLDVAVYSQYREEVIWSEILQRAAMATPIFLVLVYLLHVDFSKKFPILRNLFFLALSVTAGCYMVYSGNMHGYFFVMKAAPPIGALWIWSVVEMSLTYALASCAAVLGYLWWNGFQAF</sequence>